<keyword evidence="6" id="KW-0862">Zinc</keyword>
<dbReference type="Proteomes" id="UP000054248">
    <property type="component" value="Unassembled WGS sequence"/>
</dbReference>
<feature type="region of interest" description="Disordered" evidence="10">
    <location>
        <begin position="804"/>
        <end position="880"/>
    </location>
</feature>
<feature type="domain" description="R3H" evidence="11">
    <location>
        <begin position="731"/>
        <end position="793"/>
    </location>
</feature>
<proteinExistence type="inferred from homology"/>
<keyword evidence="3" id="KW-0479">Metal-binding</keyword>
<dbReference type="GO" id="GO:0000122">
    <property type="term" value="P:negative regulation of transcription by RNA polymerase II"/>
    <property type="evidence" value="ECO:0007669"/>
    <property type="project" value="TreeGrafter"/>
</dbReference>
<gene>
    <name evidence="12" type="ORF">M407DRAFT_75162</name>
</gene>
<evidence type="ECO:0000313" key="12">
    <source>
        <dbReference type="EMBL" id="KIO25872.1"/>
    </source>
</evidence>
<dbReference type="SMART" id="SM00438">
    <property type="entry name" value="ZnF_NFX"/>
    <property type="match status" value="8"/>
</dbReference>
<feature type="non-terminal residue" evidence="12">
    <location>
        <position position="1"/>
    </location>
</feature>
<dbReference type="GO" id="GO:0008270">
    <property type="term" value="F:zinc ion binding"/>
    <property type="evidence" value="ECO:0007669"/>
    <property type="project" value="UniProtKB-KW"/>
</dbReference>
<dbReference type="OrthoDB" id="6512771at2759"/>
<evidence type="ECO:0000256" key="1">
    <source>
        <dbReference type="ARBA" id="ARBA00004123"/>
    </source>
</evidence>
<dbReference type="InterPro" id="IPR036867">
    <property type="entry name" value="R3H_dom_sf"/>
</dbReference>
<dbReference type="CDD" id="cd06008">
    <property type="entry name" value="NF-X1-zinc-finger"/>
    <property type="match status" value="5"/>
</dbReference>
<keyword evidence="7" id="KW-0805">Transcription regulation</keyword>
<evidence type="ECO:0000256" key="2">
    <source>
        <dbReference type="ARBA" id="ARBA00007269"/>
    </source>
</evidence>
<dbReference type="STRING" id="1051891.A0A0C3LWX7"/>
<accession>A0A0C3LWX7</accession>
<keyword evidence="13" id="KW-1185">Reference proteome</keyword>
<evidence type="ECO:0000256" key="8">
    <source>
        <dbReference type="ARBA" id="ARBA00023163"/>
    </source>
</evidence>
<evidence type="ECO:0000256" key="10">
    <source>
        <dbReference type="SAM" id="MobiDB-lite"/>
    </source>
</evidence>
<reference evidence="12 13" key="1">
    <citation type="submission" date="2014-04" db="EMBL/GenBank/DDBJ databases">
        <authorList>
            <consortium name="DOE Joint Genome Institute"/>
            <person name="Kuo A."/>
            <person name="Girlanda M."/>
            <person name="Perotto S."/>
            <person name="Kohler A."/>
            <person name="Nagy L.G."/>
            <person name="Floudas D."/>
            <person name="Copeland A."/>
            <person name="Barry K.W."/>
            <person name="Cichocki N."/>
            <person name="Veneault-Fourrey C."/>
            <person name="LaButti K."/>
            <person name="Lindquist E.A."/>
            <person name="Lipzen A."/>
            <person name="Lundell T."/>
            <person name="Morin E."/>
            <person name="Murat C."/>
            <person name="Sun H."/>
            <person name="Tunlid A."/>
            <person name="Henrissat B."/>
            <person name="Grigoriev I.V."/>
            <person name="Hibbett D.S."/>
            <person name="Martin F."/>
            <person name="Nordberg H.P."/>
            <person name="Cantor M.N."/>
            <person name="Hua S.X."/>
        </authorList>
    </citation>
    <scope>NUCLEOTIDE SEQUENCE [LARGE SCALE GENOMIC DNA]</scope>
    <source>
        <strain evidence="12 13">MUT 4182</strain>
    </source>
</reference>
<sequence length="880" mass="94819">PAPITKDMDLTSRLTASFSRSASAEDAPDCPICFNSISPGAPTWSCTPADAKHQAYSVDHIHVEHGGTNCCWTTFHLKCIKAWATKSVTETRDAYVARGLTERSGEWRCPGCQTKRAIVPADYRCFCGRVVDPRPGRLAIPHSCGESCARSRERCEHPCPLQCHPGPCPPCILIVTQQCHCGRQTISNRCSAITAHSGLSAFEPLSCGQTCGRLLNCGVHHCKTACHPGPCEPCDVSIVAECYCGRERKSMTCGTGEPKECMADGKTWTGRWECGQVCDRPLDCGVHRCPKTCHPPSSSPAHCPMSPDVVQTCPCWWQTPLSSLPGPPRQTCSSPIPTCGKTCSKQLPSCEHLCQEPCHIGPCALCTITVEEKCRCGRAGRTKKCHEITAGRERAVRGEEDEEDPRDDITGAFLCKRKCEASKNCGKHICGRVCCPLAALAGVGESSGKGKRRQRNAPTAEELAELDPEGWHVCDFVCGKPLACGNHTCSERDHRGPCPTCLQASFEELVCNCGRTIIDPPIPCGTRIRCSFPCARPPLPCGHPKAPHACHEEDICPPCPYLSEKVCACGKSIVPNVKCSQTTIHCGLKCGKLLDCGFHSCDKICHAGPCGSCSQICGKPRRLCLPLLHPCTKSCHAPSACSETEPCTAMITLQCACGRQKQPAVCGKSTSSSGSPPKVLPCMQECRLAERNERLAAALGITRGEDGKASALGQGETKYAEKLQQFWKVNAAFAASVEKSLNDFVSSEKKVTVLRPMPPPKRKFVRDLAEVYRLDATDIDPEPRRSVELRRRLDTRIPKPLLSEVVNPPKAAAAGPSTSAWGKPVASSSRPSSSRPRTPVLPEPRTSSPAIVVVNPAPIAQLPPSADGPSSEVPSSWDED</sequence>
<evidence type="ECO:0000256" key="5">
    <source>
        <dbReference type="ARBA" id="ARBA00022771"/>
    </source>
</evidence>
<dbReference type="GO" id="GO:0000981">
    <property type="term" value="F:DNA-binding transcription factor activity, RNA polymerase II-specific"/>
    <property type="evidence" value="ECO:0007669"/>
    <property type="project" value="TreeGrafter"/>
</dbReference>
<dbReference type="HOGENOM" id="CLU_005714_3_0_1"/>
<evidence type="ECO:0000256" key="7">
    <source>
        <dbReference type="ARBA" id="ARBA00023015"/>
    </source>
</evidence>
<dbReference type="AlphaFoldDB" id="A0A0C3LWX7"/>
<dbReference type="InterPro" id="IPR000967">
    <property type="entry name" value="Znf_NFX1"/>
</dbReference>
<dbReference type="PANTHER" id="PTHR12360:SF12">
    <property type="entry name" value="TRANSCRIPTIONAL REPRESSOR NF-X1"/>
    <property type="match status" value="1"/>
</dbReference>
<feature type="compositionally biased region" description="Low complexity" evidence="10">
    <location>
        <begin position="827"/>
        <end position="837"/>
    </location>
</feature>
<dbReference type="InterPro" id="IPR034078">
    <property type="entry name" value="NFX1_fam"/>
</dbReference>
<dbReference type="Pfam" id="PF01424">
    <property type="entry name" value="R3H"/>
    <property type="match status" value="1"/>
</dbReference>
<reference evidence="13" key="2">
    <citation type="submission" date="2015-01" db="EMBL/GenBank/DDBJ databases">
        <title>Evolutionary Origins and Diversification of the Mycorrhizal Mutualists.</title>
        <authorList>
            <consortium name="DOE Joint Genome Institute"/>
            <consortium name="Mycorrhizal Genomics Consortium"/>
            <person name="Kohler A."/>
            <person name="Kuo A."/>
            <person name="Nagy L.G."/>
            <person name="Floudas D."/>
            <person name="Copeland A."/>
            <person name="Barry K.W."/>
            <person name="Cichocki N."/>
            <person name="Veneault-Fourrey C."/>
            <person name="LaButti K."/>
            <person name="Lindquist E.A."/>
            <person name="Lipzen A."/>
            <person name="Lundell T."/>
            <person name="Morin E."/>
            <person name="Murat C."/>
            <person name="Riley R."/>
            <person name="Ohm R."/>
            <person name="Sun H."/>
            <person name="Tunlid A."/>
            <person name="Henrissat B."/>
            <person name="Grigoriev I.V."/>
            <person name="Hibbett D.S."/>
            <person name="Martin F."/>
        </authorList>
    </citation>
    <scope>NUCLEOTIDE SEQUENCE [LARGE SCALE GENOMIC DNA]</scope>
    <source>
        <strain evidence="13">MUT 4182</strain>
    </source>
</reference>
<dbReference type="SUPFAM" id="SSF82708">
    <property type="entry name" value="R3H domain"/>
    <property type="match status" value="1"/>
</dbReference>
<keyword evidence="8" id="KW-0804">Transcription</keyword>
<evidence type="ECO:0000256" key="3">
    <source>
        <dbReference type="ARBA" id="ARBA00022723"/>
    </source>
</evidence>
<dbReference type="PANTHER" id="PTHR12360">
    <property type="entry name" value="NUCLEAR TRANSCRIPTION FACTOR, X-BOX BINDING 1 NFX1"/>
    <property type="match status" value="1"/>
</dbReference>
<organism evidence="12 13">
    <name type="scientific">Tulasnella calospora MUT 4182</name>
    <dbReference type="NCBI Taxonomy" id="1051891"/>
    <lineage>
        <taxon>Eukaryota</taxon>
        <taxon>Fungi</taxon>
        <taxon>Dikarya</taxon>
        <taxon>Basidiomycota</taxon>
        <taxon>Agaricomycotina</taxon>
        <taxon>Agaricomycetes</taxon>
        <taxon>Cantharellales</taxon>
        <taxon>Tulasnellaceae</taxon>
        <taxon>Tulasnella</taxon>
    </lineage>
</organism>
<dbReference type="GO" id="GO:0000977">
    <property type="term" value="F:RNA polymerase II transcription regulatory region sequence-specific DNA binding"/>
    <property type="evidence" value="ECO:0007669"/>
    <property type="project" value="TreeGrafter"/>
</dbReference>
<dbReference type="GO" id="GO:0005634">
    <property type="term" value="C:nucleus"/>
    <property type="evidence" value="ECO:0007669"/>
    <property type="project" value="UniProtKB-SubCell"/>
</dbReference>
<evidence type="ECO:0000256" key="9">
    <source>
        <dbReference type="ARBA" id="ARBA00023242"/>
    </source>
</evidence>
<dbReference type="Gene3D" id="3.30.1370.50">
    <property type="entry name" value="R3H-like domain"/>
    <property type="match status" value="1"/>
</dbReference>
<evidence type="ECO:0000313" key="13">
    <source>
        <dbReference type="Proteomes" id="UP000054248"/>
    </source>
</evidence>
<protein>
    <recommendedName>
        <fullName evidence="11">R3H domain-containing protein</fullName>
    </recommendedName>
</protein>
<keyword evidence="4" id="KW-0677">Repeat</keyword>
<dbReference type="InterPro" id="IPR001374">
    <property type="entry name" value="R3H_dom"/>
</dbReference>
<keyword evidence="5" id="KW-0863">Zinc-finger</keyword>
<comment type="similarity">
    <text evidence="2">Belongs to the NFX1 family.</text>
</comment>
<dbReference type="EMBL" id="KN823034">
    <property type="protein sequence ID" value="KIO25872.1"/>
    <property type="molecule type" value="Genomic_DNA"/>
</dbReference>
<dbReference type="PROSITE" id="PS51061">
    <property type="entry name" value="R3H"/>
    <property type="match status" value="1"/>
</dbReference>
<evidence type="ECO:0000256" key="4">
    <source>
        <dbReference type="ARBA" id="ARBA00022737"/>
    </source>
</evidence>
<dbReference type="SMART" id="SM00393">
    <property type="entry name" value="R3H"/>
    <property type="match status" value="1"/>
</dbReference>
<evidence type="ECO:0000256" key="6">
    <source>
        <dbReference type="ARBA" id="ARBA00022833"/>
    </source>
</evidence>
<dbReference type="Pfam" id="PF01422">
    <property type="entry name" value="zf-NF-X1"/>
    <property type="match status" value="7"/>
</dbReference>
<keyword evidence="9" id="KW-0539">Nucleus</keyword>
<name>A0A0C3LWX7_9AGAM</name>
<comment type="subcellular location">
    <subcellularLocation>
        <location evidence="1">Nucleus</location>
    </subcellularLocation>
</comment>
<evidence type="ECO:0000259" key="11">
    <source>
        <dbReference type="PROSITE" id="PS51061"/>
    </source>
</evidence>